<evidence type="ECO:0000256" key="22">
    <source>
        <dbReference type="ARBA" id="ARBA00048589"/>
    </source>
</evidence>
<dbReference type="GO" id="GO:0007417">
    <property type="term" value="P:central nervous system development"/>
    <property type="evidence" value="ECO:0007669"/>
    <property type="project" value="UniProtKB-ARBA"/>
</dbReference>
<dbReference type="CDD" id="cd00081">
    <property type="entry name" value="Hint"/>
    <property type="match status" value="1"/>
</dbReference>
<dbReference type="PIRSF" id="PIRSF009400">
    <property type="entry name" value="Peptidase_C46"/>
    <property type="match status" value="1"/>
</dbReference>
<keyword evidence="10 25" id="KW-0732">Signal</keyword>
<evidence type="ECO:0000259" key="28">
    <source>
        <dbReference type="SMART" id="SM00306"/>
    </source>
</evidence>
<evidence type="ECO:0000256" key="19">
    <source>
        <dbReference type="ARBA" id="ARBA00023288"/>
    </source>
</evidence>
<evidence type="ECO:0000256" key="4">
    <source>
        <dbReference type="ARBA" id="ARBA00022473"/>
    </source>
</evidence>
<dbReference type="GO" id="GO:0005509">
    <property type="term" value="F:calcium ion binding"/>
    <property type="evidence" value="ECO:0007669"/>
    <property type="project" value="TreeGrafter"/>
</dbReference>
<dbReference type="Ensembl" id="ENSLCAT00010044889.1">
    <property type="protein sequence ID" value="ENSLCAP00010043811.1"/>
    <property type="gene ID" value="ENSLCAG00010020398.1"/>
</dbReference>
<dbReference type="PRINTS" id="PR00632">
    <property type="entry name" value="SONICHHOG"/>
</dbReference>
<feature type="domain" description="Hint" evidence="27">
    <location>
        <begin position="335"/>
        <end position="379"/>
    </location>
</feature>
<feature type="site" description="Involved in cholesterol transfer" evidence="23">
    <location>
        <position position="248"/>
    </location>
</feature>
<evidence type="ECO:0000256" key="1">
    <source>
        <dbReference type="ARBA" id="ARBA00004586"/>
    </source>
</evidence>
<dbReference type="InterPro" id="IPR001767">
    <property type="entry name" value="Hedgehog_Hint"/>
</dbReference>
<evidence type="ECO:0000256" key="24">
    <source>
        <dbReference type="PIRSR" id="PIRSR009400-2"/>
    </source>
</evidence>
<reference evidence="30" key="1">
    <citation type="submission" date="2015-09" db="EMBL/GenBank/DDBJ databases">
        <authorList>
            <person name="Sai Rama Sridatta P."/>
        </authorList>
    </citation>
    <scope>NUCLEOTIDE SEQUENCE [LARGE SCALE GENOMIC DNA]</scope>
</reference>
<feature type="binding site" evidence="24">
    <location>
        <position position="142"/>
    </location>
    <ligand>
        <name>Zn(2+)</name>
        <dbReference type="ChEBI" id="CHEBI:29105"/>
    </ligand>
</feature>
<comment type="function">
    <molecule>Protein hedgehog N-product</molecule>
    <text evidence="25">The dually lipidated hedgehog protein N-product is a morphogen which is essential for a variety of patterning events during development.</text>
</comment>
<dbReference type="GO" id="GO:0010468">
    <property type="term" value="P:regulation of gene expression"/>
    <property type="evidence" value="ECO:0007669"/>
    <property type="project" value="TreeGrafter"/>
</dbReference>
<comment type="subunit">
    <text evidence="21">Interacts with BOC and CDON. Interacts with PTCH1. Interacts with glypican GPC3.</text>
</comment>
<keyword evidence="30" id="KW-1185">Reference proteome</keyword>
<keyword evidence="4 25" id="KW-0217">Developmental protein</keyword>
<evidence type="ECO:0000313" key="29">
    <source>
        <dbReference type="Ensembl" id="ENSLCAP00010043811.1"/>
    </source>
</evidence>
<dbReference type="GO" id="GO:0005789">
    <property type="term" value="C:endoplasmic reticulum membrane"/>
    <property type="evidence" value="ECO:0007669"/>
    <property type="project" value="UniProtKB-SubCell"/>
</dbReference>
<feature type="binding site" evidence="24">
    <location>
        <position position="128"/>
    </location>
    <ligand>
        <name>Ca(2+)</name>
        <dbReference type="ChEBI" id="CHEBI:29108"/>
        <label>2</label>
    </ligand>
</feature>
<evidence type="ECO:0000256" key="11">
    <source>
        <dbReference type="ARBA" id="ARBA00022801"/>
    </source>
</evidence>
<dbReference type="SUPFAM" id="SSF55166">
    <property type="entry name" value="Hedgehog/DD-peptidase"/>
    <property type="match status" value="1"/>
</dbReference>
<dbReference type="SMART" id="SM00306">
    <property type="entry name" value="HintN"/>
    <property type="match status" value="1"/>
</dbReference>
<comment type="subunit">
    <text evidence="20">Multimer.</text>
</comment>
<dbReference type="GO" id="GO:0005615">
    <property type="term" value="C:extracellular space"/>
    <property type="evidence" value="ECO:0007669"/>
    <property type="project" value="TreeGrafter"/>
</dbReference>
<evidence type="ECO:0000256" key="13">
    <source>
        <dbReference type="ARBA" id="ARBA00022824"/>
    </source>
</evidence>
<dbReference type="Proteomes" id="UP000694890">
    <property type="component" value="Linkage group LG1"/>
</dbReference>
<feature type="chain" id="PRO_5044613627" description="Hedgehog protein" evidence="26">
    <location>
        <begin position="26"/>
        <end position="437"/>
    </location>
</feature>
<dbReference type="STRING" id="8187.ENSLCAP00010043811"/>
<dbReference type="GO" id="GO:0001708">
    <property type="term" value="P:cell fate specification"/>
    <property type="evidence" value="ECO:0007669"/>
    <property type="project" value="TreeGrafter"/>
</dbReference>
<evidence type="ECO:0000256" key="9">
    <source>
        <dbReference type="ARBA" id="ARBA00022723"/>
    </source>
</evidence>
<dbReference type="GO" id="GO:0042063">
    <property type="term" value="P:gliogenesis"/>
    <property type="evidence" value="ECO:0007669"/>
    <property type="project" value="UniProtKB-ARBA"/>
</dbReference>
<evidence type="ECO:0000259" key="27">
    <source>
        <dbReference type="SMART" id="SM00305"/>
    </source>
</evidence>
<feature type="signal peptide" evidence="26">
    <location>
        <begin position="1"/>
        <end position="25"/>
    </location>
</feature>
<evidence type="ECO:0000313" key="31">
    <source>
        <dbReference type="RefSeq" id="XP_018527527.1"/>
    </source>
</evidence>
<comment type="subcellular location">
    <molecule>Sonic hedgehog protein</molecule>
    <subcellularLocation>
        <location evidence="25">Endoplasmic reticulum membrane</location>
    </subcellularLocation>
    <subcellularLocation>
        <location evidence="25">Golgi apparatus membrane</location>
    </subcellularLocation>
</comment>
<dbReference type="FunFam" id="2.170.16.10:FF:000001">
    <property type="entry name" value="Indian hedgehog"/>
    <property type="match status" value="1"/>
</dbReference>
<keyword evidence="7 25" id="KW-0645">Protease</keyword>
<comment type="subcellular location">
    <subcellularLocation>
        <location evidence="1">Endoplasmic reticulum membrane</location>
    </subcellularLocation>
    <subcellularLocation>
        <location evidence="2">Secreted</location>
    </subcellularLocation>
</comment>
<feature type="binding site" evidence="24">
    <location>
        <position position="128"/>
    </location>
    <ligand>
        <name>Ca(2+)</name>
        <dbReference type="ChEBI" id="CHEBI:29108"/>
        <label>1</label>
    </ligand>
</feature>
<dbReference type="Gene3D" id="3.30.1380.10">
    <property type="match status" value="1"/>
</dbReference>
<feature type="domain" description="Hint" evidence="28">
    <location>
        <begin position="198"/>
        <end position="331"/>
    </location>
</feature>
<evidence type="ECO:0000256" key="3">
    <source>
        <dbReference type="ARBA" id="ARBA00010649"/>
    </source>
</evidence>
<evidence type="ECO:0000256" key="10">
    <source>
        <dbReference type="ARBA" id="ARBA00022729"/>
    </source>
</evidence>
<feature type="binding site" evidence="24">
    <location>
        <position position="92"/>
    </location>
    <ligand>
        <name>Ca(2+)</name>
        <dbReference type="ChEBI" id="CHEBI:29108"/>
        <label>1</label>
    </ligand>
</feature>
<feature type="binding site" evidence="24">
    <location>
        <position position="97"/>
    </location>
    <ligand>
        <name>Ca(2+)</name>
        <dbReference type="ChEBI" id="CHEBI:29108"/>
        <label>1</label>
    </ligand>
</feature>
<dbReference type="InterPro" id="IPR050387">
    <property type="entry name" value="Hedgehog_Signaling"/>
</dbReference>
<feature type="site" description="Essential for auto-cleavage" evidence="23">
    <location>
        <position position="274"/>
    </location>
</feature>
<dbReference type="GO" id="GO:0005886">
    <property type="term" value="C:plasma membrane"/>
    <property type="evidence" value="ECO:0007669"/>
    <property type="project" value="UniProtKB-SubCell"/>
</dbReference>
<evidence type="ECO:0000256" key="21">
    <source>
        <dbReference type="ARBA" id="ARBA00046976"/>
    </source>
</evidence>
<evidence type="ECO:0000256" key="8">
    <source>
        <dbReference type="ARBA" id="ARBA00022679"/>
    </source>
</evidence>
<dbReference type="GO" id="GO:0016740">
    <property type="term" value="F:transferase activity"/>
    <property type="evidence" value="ECO:0007669"/>
    <property type="project" value="UniProtKB-KW"/>
</dbReference>
<feature type="binding site" evidence="24">
    <location>
        <position position="184"/>
    </location>
    <ligand>
        <name>Zn(2+)</name>
        <dbReference type="ChEBI" id="CHEBI:29105"/>
    </ligand>
</feature>
<feature type="binding site" evidence="24">
    <location>
        <position position="91"/>
    </location>
    <ligand>
        <name>Ca(2+)</name>
        <dbReference type="ChEBI" id="CHEBI:29108"/>
        <label>1</label>
    </ligand>
</feature>
<dbReference type="GeneID" id="108880474"/>
<evidence type="ECO:0000256" key="12">
    <source>
        <dbReference type="ARBA" id="ARBA00022813"/>
    </source>
</evidence>
<dbReference type="Gene3D" id="2.170.16.10">
    <property type="entry name" value="Hedgehog/Intein (Hint) domain"/>
    <property type="match status" value="1"/>
</dbReference>
<proteinExistence type="inferred from homology"/>
<keyword evidence="9 24" id="KW-0479">Metal-binding</keyword>
<dbReference type="InParanoid" id="A0A4W6EXC2"/>
<dbReference type="GO" id="GO:0016539">
    <property type="term" value="P:intein-mediated protein splicing"/>
    <property type="evidence" value="ECO:0007669"/>
    <property type="project" value="InterPro"/>
</dbReference>
<evidence type="ECO:0000256" key="20">
    <source>
        <dbReference type="ARBA" id="ARBA00034131"/>
    </source>
</evidence>
<dbReference type="InterPro" id="IPR000320">
    <property type="entry name" value="Hedgehog_signalling_dom"/>
</dbReference>
<evidence type="ECO:0000256" key="18">
    <source>
        <dbReference type="ARBA" id="ARBA00023139"/>
    </source>
</evidence>
<evidence type="ECO:0000256" key="17">
    <source>
        <dbReference type="ARBA" id="ARBA00023136"/>
    </source>
</evidence>
<keyword evidence="17 25" id="KW-0472">Membrane</keyword>
<dbReference type="GO" id="GO:0007267">
    <property type="term" value="P:cell-cell signaling"/>
    <property type="evidence" value="ECO:0007669"/>
    <property type="project" value="InterPro"/>
</dbReference>
<feature type="site" description="Involved in auto-cleavage" evidence="23">
    <location>
        <position position="271"/>
    </location>
</feature>
<dbReference type="InterPro" id="IPR003587">
    <property type="entry name" value="Hint_dom_N"/>
</dbReference>
<dbReference type="Pfam" id="PF01085">
    <property type="entry name" value="HH_signal"/>
    <property type="match status" value="1"/>
</dbReference>
<dbReference type="InterPro" id="IPR036844">
    <property type="entry name" value="Hint_dom_sf"/>
</dbReference>
<keyword evidence="5 25" id="KW-1003">Cell membrane</keyword>
<feature type="binding site" evidence="24">
    <location>
        <position position="133"/>
    </location>
    <ligand>
        <name>Ca(2+)</name>
        <dbReference type="ChEBI" id="CHEBI:29108"/>
        <label>2</label>
    </ligand>
</feature>
<dbReference type="Proteomes" id="UP000314980">
    <property type="component" value="Unassembled WGS sequence"/>
</dbReference>
<keyword evidence="18" id="KW-0564">Palmitate</keyword>
<gene>
    <name evidence="29 31" type="primary">LOC108880474</name>
</gene>
<evidence type="ECO:0000256" key="15">
    <source>
        <dbReference type="ARBA" id="ARBA00022837"/>
    </source>
</evidence>
<organism evidence="29 30">
    <name type="scientific">Lates calcarifer</name>
    <name type="common">Barramundi</name>
    <name type="synonym">Holocentrus calcarifer</name>
    <dbReference type="NCBI Taxonomy" id="8187"/>
    <lineage>
        <taxon>Eukaryota</taxon>
        <taxon>Metazoa</taxon>
        <taxon>Chordata</taxon>
        <taxon>Craniata</taxon>
        <taxon>Vertebrata</taxon>
        <taxon>Euteleostomi</taxon>
        <taxon>Actinopterygii</taxon>
        <taxon>Neopterygii</taxon>
        <taxon>Teleostei</taxon>
        <taxon>Neoteleostei</taxon>
        <taxon>Acanthomorphata</taxon>
        <taxon>Carangaria</taxon>
        <taxon>Carangaria incertae sedis</taxon>
        <taxon>Centropomidae</taxon>
        <taxon>Lates</taxon>
    </lineage>
</organism>
<dbReference type="GO" id="GO:0007224">
    <property type="term" value="P:smoothened signaling pathway"/>
    <property type="evidence" value="ECO:0007669"/>
    <property type="project" value="TreeGrafter"/>
</dbReference>
<dbReference type="PANTHER" id="PTHR11889">
    <property type="entry name" value="HEDGEHOG"/>
    <property type="match status" value="1"/>
</dbReference>
<dbReference type="GO" id="GO:0055002">
    <property type="term" value="P:striated muscle cell development"/>
    <property type="evidence" value="ECO:0007669"/>
    <property type="project" value="UniProtKB-ARBA"/>
</dbReference>
<dbReference type="InterPro" id="IPR001657">
    <property type="entry name" value="Hedgehog"/>
</dbReference>
<protein>
    <recommendedName>
        <fullName evidence="25">Hedgehog protein</fullName>
    </recommendedName>
</protein>
<dbReference type="SUPFAM" id="SSF51294">
    <property type="entry name" value="Hedgehog/intein (Hint) domain"/>
    <property type="match status" value="1"/>
</dbReference>
<evidence type="ECO:0000256" key="25">
    <source>
        <dbReference type="RuleBase" id="RU280812"/>
    </source>
</evidence>
<dbReference type="GO" id="GO:0000139">
    <property type="term" value="C:Golgi membrane"/>
    <property type="evidence" value="ECO:0007669"/>
    <property type="project" value="UniProtKB-SubCell"/>
</dbReference>
<evidence type="ECO:0000256" key="5">
    <source>
        <dbReference type="ARBA" id="ARBA00022475"/>
    </source>
</evidence>
<dbReference type="OrthoDB" id="5212at2759"/>
<keyword evidence="12 25" id="KW-0068">Autocatalytic cleavage</keyword>
<dbReference type="AlphaFoldDB" id="A0A4W6EXC2"/>
<evidence type="ECO:0000256" key="14">
    <source>
        <dbReference type="ARBA" id="ARBA00022833"/>
    </source>
</evidence>
<dbReference type="PANTHER" id="PTHR11889:SF39">
    <property type="entry name" value="INDIAN HEDGEHOG PROTEIN"/>
    <property type="match status" value="1"/>
</dbReference>
<keyword evidence="16 25" id="KW-0333">Golgi apparatus</keyword>
<evidence type="ECO:0000256" key="16">
    <source>
        <dbReference type="ARBA" id="ARBA00023034"/>
    </source>
</evidence>
<comment type="similarity">
    <text evidence="3 25">Belongs to the hedgehog family.</text>
</comment>
<dbReference type="SMART" id="SM00305">
    <property type="entry name" value="HintC"/>
    <property type="match status" value="1"/>
</dbReference>
<dbReference type="GO" id="GO:0005113">
    <property type="term" value="F:patched binding"/>
    <property type="evidence" value="ECO:0007669"/>
    <property type="project" value="TreeGrafter"/>
</dbReference>
<keyword evidence="6" id="KW-0964">Secreted</keyword>
<keyword evidence="19" id="KW-0449">Lipoprotein</keyword>
<keyword evidence="8" id="KW-0808">Transferase</keyword>
<comment type="catalytic activity">
    <reaction evidence="22">
        <text>glycyl-L-cysteinyl-[protein] + cholesterol + H(+) = [protein]-C-terminal glycyl cholesterol ester + N-terminal L-cysteinyl-[protein]</text>
        <dbReference type="Rhea" id="RHEA:59504"/>
        <dbReference type="Rhea" id="RHEA-COMP:12707"/>
        <dbReference type="Rhea" id="RHEA-COMP:15369"/>
        <dbReference type="Rhea" id="RHEA-COMP:15374"/>
        <dbReference type="ChEBI" id="CHEBI:15378"/>
        <dbReference type="ChEBI" id="CHEBI:16113"/>
        <dbReference type="ChEBI" id="CHEBI:65250"/>
        <dbReference type="ChEBI" id="CHEBI:143135"/>
        <dbReference type="ChEBI" id="CHEBI:143140"/>
    </reaction>
    <physiologicalReaction direction="left-to-right" evidence="22">
        <dbReference type="Rhea" id="RHEA:59505"/>
    </physiologicalReaction>
</comment>
<keyword evidence="11 25" id="KW-0378">Hydrolase</keyword>
<name>A0A4W6EXC2_LATCA</name>
<evidence type="ECO:0000256" key="23">
    <source>
        <dbReference type="PIRSR" id="PIRSR009400-1"/>
    </source>
</evidence>
<reference evidence="29" key="3">
    <citation type="submission" date="2025-05" db="UniProtKB">
        <authorList>
            <consortium name="Ensembl"/>
        </authorList>
    </citation>
    <scope>IDENTIFICATION</scope>
</reference>
<evidence type="ECO:0000313" key="30">
    <source>
        <dbReference type="Proteomes" id="UP000314980"/>
    </source>
</evidence>
<sequence length="437" mass="48025">MRISFLLLTASLCALVLLLAPASEGCGPGRGYGKRRLPKKLTPLAYKQFSPNVAEKTLGASGRPEGKITRNSERFKELTPNYNTDIIFKDEEDTGADRLMTQRCKDKLNSLAISVMNMWPGVKLRVTEGWDEDGHHSEDSLHYEGRAVDITTSDRDRNKYAMLARLAVEAGFDWVYYESKAHIHCSVKSEHSVAAKTGGCFPGDAQVILEGGATKEMCDLQLGDRVLASATADGHGPLLYSPVVSFLDRQPNITKIFYIIGTHAGLNITLTAAHLIFVTDCTGGQSELGWEETVEEPLLGSKPGGKPSREAGPRTVFASEVRPGQCVLAPREKGGSQTTFSVVTFVKEQRSTGLYAPLTQHGSIVVNGVLASCYAAVDNHHLAHWVLAPLRFFYSLIRPSEPQTDGLHWYPWLLQKLGQMLLDAGHFHPWGIEQGHR</sequence>
<comment type="subcellular location">
    <molecule>Protein hedgehog N-product</molecule>
    <subcellularLocation>
        <location evidence="25">Cell membrane</location>
        <topology evidence="25">Lipid-anchor</topology>
    </subcellularLocation>
</comment>
<feature type="site" description="Cleavage; by autolysis" evidence="23">
    <location>
        <begin position="199"/>
        <end position="200"/>
    </location>
</feature>
<keyword evidence="15 24" id="KW-0106">Calcium</keyword>
<dbReference type="GO" id="GO:0016540">
    <property type="term" value="P:protein autoprocessing"/>
    <property type="evidence" value="ECO:0007669"/>
    <property type="project" value="InterPro"/>
</dbReference>
<feature type="binding site" evidence="24">
    <location>
        <position position="149"/>
    </location>
    <ligand>
        <name>Zn(2+)</name>
        <dbReference type="ChEBI" id="CHEBI:29105"/>
    </ligand>
</feature>
<evidence type="ECO:0000256" key="6">
    <source>
        <dbReference type="ARBA" id="ARBA00022525"/>
    </source>
</evidence>
<keyword evidence="14 24" id="KW-0862">Zinc</keyword>
<dbReference type="PROSITE" id="PS50817">
    <property type="entry name" value="INTEIN_N_TER"/>
    <property type="match status" value="1"/>
</dbReference>
<evidence type="ECO:0000256" key="26">
    <source>
        <dbReference type="SAM" id="SignalP"/>
    </source>
</evidence>
<dbReference type="InterPro" id="IPR006141">
    <property type="entry name" value="Intein_N"/>
</dbReference>
<dbReference type="RefSeq" id="XP_018527527.1">
    <property type="nucleotide sequence ID" value="XM_018672011.2"/>
</dbReference>
<feature type="binding site" evidence="24">
    <location>
        <position position="92"/>
    </location>
    <ligand>
        <name>Ca(2+)</name>
        <dbReference type="ChEBI" id="CHEBI:29108"/>
        <label>2</label>
    </ligand>
</feature>
<dbReference type="FunFam" id="3.30.1380.10:FF:000001">
    <property type="entry name" value="Indian hedgehog"/>
    <property type="match status" value="1"/>
</dbReference>
<dbReference type="GeneTree" id="ENSGT00940000164444"/>
<feature type="binding site" evidence="24">
    <location>
        <position position="127"/>
    </location>
    <ligand>
        <name>Ca(2+)</name>
        <dbReference type="ChEBI" id="CHEBI:29108"/>
        <label>1</label>
    </ligand>
</feature>
<dbReference type="KEGG" id="lcf:108880474"/>
<comment type="function">
    <molecule>Protein hedgehog</molecule>
    <text evidence="25">The C-terminal part of the hedgehog protein precursor displays an autoproteolysis activity that results in the cleavage of the full-length protein into two parts (N-product and C-product). In addition, the C-terminal part displays a cholesterol transferase activity that results by the covalent attachment of a cholesterol moiety to the C-terminal of the newly generated N-product.</text>
</comment>
<reference evidence="31" key="2">
    <citation type="submission" date="2025-04" db="UniProtKB">
        <authorList>
            <consortium name="RefSeq"/>
        </authorList>
    </citation>
    <scope>IDENTIFICATION</scope>
    <source>
        <tissue evidence="31">Brain</tissue>
    </source>
</reference>
<dbReference type="InterPro" id="IPR003586">
    <property type="entry name" value="Hint_dom_C"/>
</dbReference>
<feature type="binding site" evidence="24">
    <location>
        <position position="131"/>
    </location>
    <ligand>
        <name>Ca(2+)</name>
        <dbReference type="ChEBI" id="CHEBI:29108"/>
        <label>2</label>
    </ligand>
</feature>
<dbReference type="Pfam" id="PF01079">
    <property type="entry name" value="Hint"/>
    <property type="match status" value="1"/>
</dbReference>
<accession>A0A4W6EXC2</accession>
<dbReference type="InterPro" id="IPR009045">
    <property type="entry name" value="Zn_M74/Hedgehog-like"/>
</dbReference>
<evidence type="ECO:0000256" key="2">
    <source>
        <dbReference type="ARBA" id="ARBA00004613"/>
    </source>
</evidence>
<evidence type="ECO:0000256" key="7">
    <source>
        <dbReference type="ARBA" id="ARBA00022670"/>
    </source>
</evidence>
<dbReference type="GO" id="GO:0008233">
    <property type="term" value="F:peptidase activity"/>
    <property type="evidence" value="ECO:0007669"/>
    <property type="project" value="UniProtKB-UniRule"/>
</dbReference>
<keyword evidence="13 25" id="KW-0256">Endoplasmic reticulum</keyword>